<evidence type="ECO:0000313" key="1">
    <source>
        <dbReference type="EMBL" id="KAG2113123.1"/>
    </source>
</evidence>
<organism evidence="1 2">
    <name type="scientific">Suillus discolor</name>
    <dbReference type="NCBI Taxonomy" id="1912936"/>
    <lineage>
        <taxon>Eukaryota</taxon>
        <taxon>Fungi</taxon>
        <taxon>Dikarya</taxon>
        <taxon>Basidiomycota</taxon>
        <taxon>Agaricomycotina</taxon>
        <taxon>Agaricomycetes</taxon>
        <taxon>Agaricomycetidae</taxon>
        <taxon>Boletales</taxon>
        <taxon>Suillineae</taxon>
        <taxon>Suillaceae</taxon>
        <taxon>Suillus</taxon>
    </lineage>
</organism>
<dbReference type="EMBL" id="JABBWM010000013">
    <property type="protein sequence ID" value="KAG2113123.1"/>
    <property type="molecule type" value="Genomic_DNA"/>
</dbReference>
<evidence type="ECO:0000313" key="2">
    <source>
        <dbReference type="Proteomes" id="UP000823399"/>
    </source>
</evidence>
<dbReference type="RefSeq" id="XP_041295681.1">
    <property type="nucleotide sequence ID" value="XM_041436491.1"/>
</dbReference>
<dbReference type="GeneID" id="64698750"/>
<dbReference type="AlphaFoldDB" id="A0A9P7FCV0"/>
<dbReference type="Proteomes" id="UP000823399">
    <property type="component" value="Unassembled WGS sequence"/>
</dbReference>
<keyword evidence="2" id="KW-1185">Reference proteome</keyword>
<proteinExistence type="predicted"/>
<dbReference type="OrthoDB" id="10567727at2759"/>
<sequence length="199" mass="23192">MNRVVSFCHLKKSLLPCSLDRNYWLKSSILPSLENHCKATYDSQMDMMLLTMPMVPIIQVPTTVGTCNPGQRVRPVRTLRRPLRSFKHRCKAIHGPSMDIMLVCPTRNTPTRHSPKDSYRRDLVGAPIWSHFLLHSTGWHLLSLASAKLAIPLKSRMVVRVRLPRKPEDEEYHLVYLYLRYCVVYGRYGAQKRYTTERE</sequence>
<reference evidence="1" key="1">
    <citation type="journal article" date="2020" name="New Phytol.">
        <title>Comparative genomics reveals dynamic genome evolution in host specialist ectomycorrhizal fungi.</title>
        <authorList>
            <person name="Lofgren L.A."/>
            <person name="Nguyen N.H."/>
            <person name="Vilgalys R."/>
            <person name="Ruytinx J."/>
            <person name="Liao H.L."/>
            <person name="Branco S."/>
            <person name="Kuo A."/>
            <person name="LaButti K."/>
            <person name="Lipzen A."/>
            <person name="Andreopoulos W."/>
            <person name="Pangilinan J."/>
            <person name="Riley R."/>
            <person name="Hundley H."/>
            <person name="Na H."/>
            <person name="Barry K."/>
            <person name="Grigoriev I.V."/>
            <person name="Stajich J.E."/>
            <person name="Kennedy P.G."/>
        </authorList>
    </citation>
    <scope>NUCLEOTIDE SEQUENCE</scope>
    <source>
        <strain evidence="1">FC423</strain>
    </source>
</reference>
<name>A0A9P7FCV0_9AGAM</name>
<protein>
    <submittedName>
        <fullName evidence="1">Uncharacterized protein</fullName>
    </submittedName>
</protein>
<gene>
    <name evidence="1" type="ORF">F5147DRAFT_682812</name>
</gene>
<accession>A0A9P7FCV0</accession>
<comment type="caution">
    <text evidence="1">The sequence shown here is derived from an EMBL/GenBank/DDBJ whole genome shotgun (WGS) entry which is preliminary data.</text>
</comment>